<organism evidence="1 2">
    <name type="scientific">Roseateles hydrophilus</name>
    <dbReference type="NCBI Taxonomy" id="2975054"/>
    <lineage>
        <taxon>Bacteria</taxon>
        <taxon>Pseudomonadati</taxon>
        <taxon>Pseudomonadota</taxon>
        <taxon>Betaproteobacteria</taxon>
        <taxon>Burkholderiales</taxon>
        <taxon>Sphaerotilaceae</taxon>
        <taxon>Roseateles</taxon>
    </lineage>
</organism>
<proteinExistence type="predicted"/>
<dbReference type="Proteomes" id="UP001076464">
    <property type="component" value="Unassembled WGS sequence"/>
</dbReference>
<comment type="caution">
    <text evidence="1">The sequence shown here is derived from an EMBL/GenBank/DDBJ whole genome shotgun (WGS) entry which is preliminary data.</text>
</comment>
<keyword evidence="1" id="KW-0456">Lyase</keyword>
<dbReference type="EC" id="4.2.1.99" evidence="1"/>
<evidence type="ECO:0000313" key="2">
    <source>
        <dbReference type="Proteomes" id="UP001076464"/>
    </source>
</evidence>
<reference evidence="1" key="1">
    <citation type="submission" date="2022-08" db="EMBL/GenBank/DDBJ databases">
        <title>Genome sequencing of Pelomonas sp. UHG3.</title>
        <authorList>
            <person name="So Y."/>
        </authorList>
    </citation>
    <scope>NUCLEOTIDE SEQUENCE</scope>
    <source>
        <strain evidence="1">UHG3</strain>
    </source>
</reference>
<keyword evidence="2" id="KW-1185">Reference proteome</keyword>
<name>A0ACC6C7E3_9BURK</name>
<protein>
    <submittedName>
        <fullName evidence="1">Fe/S-dependent 2-methylisocitrate dehydratase AcnD</fullName>
        <ecNumber evidence="1">4.2.1.99</ecNumber>
    </submittedName>
</protein>
<accession>A0ACC6C7E3</accession>
<gene>
    <name evidence="1" type="primary">acnD</name>
    <name evidence="1" type="ORF">NYO99_05095</name>
</gene>
<sequence length="872" mass="95513">MNHAHRKPLPGTTLDYFDAREAVEALQPGAWATLPYTARVHAENLVRRAEPAQLNAFLGQLIGRKRELDFPWFPVRVVCHDILGQTALVDLAGLRDAIAAQGGDPAAVNPVVPVQLIVDHSLAVECGGFDPDAFAKNRAIEDRRNEDRFHFIEWTKRAFDNVDVIPAGNGIMHQINLEKMSPVVYVQDGVAFPDTCVGTDSHTPHVDALGVIAIGVGGLEAENVMLGRASWMRLPDIVGVELTGRRAPGITATDVVLALTEFLRQQKVVGAYLEFYGEGADSLSIGDRATIANMCPEYGATAALFYIDRQTIDYLRLTGRDDEQLRLVEQYARTAGFWAEDLKTAQYERVLRFDLGSVVRNMAGPSNPHRRLPTSALRERGIAVDLDKARSQEAQGLMPDGAVIIAAITSCTNTSNPRNVIAAGLLAKKANALGLARKPWVKSSLAPGSKAVELYLKEADLLGELEQLGFGIVAFACTTCNGMSGALDPKIQQEIIDRDLYATAVLSGNRNFDGRIHPYAKQAFLASPPLVVAYALAGTVRFDIENDVLGVVDGREIRLKDLWPSDEEIDAVVAAAVKPAQYRAVYEPMFAIRDSAERAAPQYDWRPQSTYIRRPPYWDTEGVGALAANPRTRRGMRPLALLPDNITTDHLSPSNAILMDSAAGEYLHKMGLPEEDFNSYATHRGDHLTAMRATFANPTLKNEMVKNADGSQRVGSLARVEPEGQVMRMWEAMETYLNRRQPLIIIAGADYGQGSSRDWAAKGVRLAGVEVVVAEGFERIHRTNLIGMGVLPLEFLPGTNRLTLQLDGTEVYDVEGDIAPGATLNLVIHRRDGRTDRAPMRCRLDTAEEVQVHDAGGVLQRFAQDFLAEHAA</sequence>
<dbReference type="EMBL" id="JAPPUY010000001">
    <property type="protein sequence ID" value="MCY4744341.1"/>
    <property type="molecule type" value="Genomic_DNA"/>
</dbReference>
<evidence type="ECO:0000313" key="1">
    <source>
        <dbReference type="EMBL" id="MCY4744341.1"/>
    </source>
</evidence>